<dbReference type="SMART" id="SM00866">
    <property type="entry name" value="UTRA"/>
    <property type="match status" value="1"/>
</dbReference>
<dbReference type="InterPro" id="IPR011663">
    <property type="entry name" value="UTRA"/>
</dbReference>
<dbReference type="InterPro" id="IPR050679">
    <property type="entry name" value="Bact_HTH_transcr_reg"/>
</dbReference>
<dbReference type="AlphaFoldDB" id="A0A7S8C2Z1"/>
<evidence type="ECO:0000313" key="7">
    <source>
        <dbReference type="Proteomes" id="UP000593594"/>
    </source>
</evidence>
<protein>
    <submittedName>
        <fullName evidence="6">GntR family transcriptional regulator</fullName>
    </submittedName>
</protein>
<evidence type="ECO:0000256" key="3">
    <source>
        <dbReference type="ARBA" id="ARBA00023163"/>
    </source>
</evidence>
<gene>
    <name evidence="6" type="ORF">HW532_06465</name>
</gene>
<dbReference type="KEGG" id="kmn:HW532_06465"/>
<organism evidence="6 7">
    <name type="scientific">Kaustia mangrovi</name>
    <dbReference type="NCBI Taxonomy" id="2593653"/>
    <lineage>
        <taxon>Bacteria</taxon>
        <taxon>Pseudomonadati</taxon>
        <taxon>Pseudomonadota</taxon>
        <taxon>Alphaproteobacteria</taxon>
        <taxon>Hyphomicrobiales</taxon>
        <taxon>Parvibaculaceae</taxon>
        <taxon>Kaustia</taxon>
    </lineage>
</organism>
<dbReference type="Pfam" id="PF07702">
    <property type="entry name" value="UTRA"/>
    <property type="match status" value="1"/>
</dbReference>
<dbReference type="CDD" id="cd07377">
    <property type="entry name" value="WHTH_GntR"/>
    <property type="match status" value="1"/>
</dbReference>
<dbReference type="RefSeq" id="WP_213163611.1">
    <property type="nucleotide sequence ID" value="NZ_CP058214.1"/>
</dbReference>
<sequence>MTDKNRPGAAAAATGDTTENPGYRPLYKQVRDIITRRLAEGEWLPGAMLPSEQELARSLAVSQGTVRKALDAMAAENLIERRQGRGTFVSRQDDERVLFHFFRLRGDDGSHVFPESDVLGVTVDMPEEDEARILGISGTDGGIIRIRRTRSLGGRPVIVETLTLPAARFPGLDERDSLPNNLYVLFANEYGVSIARASERLKAVAADAHSAEILELAPGAPLLAIERVAYSIAGEPVEWRVSLCRTDMLSYASELR</sequence>
<dbReference type="SMART" id="SM00345">
    <property type="entry name" value="HTH_GNTR"/>
    <property type="match status" value="1"/>
</dbReference>
<evidence type="ECO:0000313" key="6">
    <source>
        <dbReference type="EMBL" id="QPC42377.1"/>
    </source>
</evidence>
<dbReference type="Gene3D" id="1.10.10.10">
    <property type="entry name" value="Winged helix-like DNA-binding domain superfamily/Winged helix DNA-binding domain"/>
    <property type="match status" value="1"/>
</dbReference>
<accession>A0A7S8C2Z1</accession>
<evidence type="ECO:0000256" key="4">
    <source>
        <dbReference type="SAM" id="MobiDB-lite"/>
    </source>
</evidence>
<dbReference type="InterPro" id="IPR036388">
    <property type="entry name" value="WH-like_DNA-bd_sf"/>
</dbReference>
<dbReference type="GO" id="GO:0003700">
    <property type="term" value="F:DNA-binding transcription factor activity"/>
    <property type="evidence" value="ECO:0007669"/>
    <property type="project" value="InterPro"/>
</dbReference>
<dbReference type="Gene3D" id="3.40.1410.10">
    <property type="entry name" value="Chorismate lyase-like"/>
    <property type="match status" value="1"/>
</dbReference>
<dbReference type="EMBL" id="CP058214">
    <property type="protein sequence ID" value="QPC42377.1"/>
    <property type="molecule type" value="Genomic_DNA"/>
</dbReference>
<dbReference type="SUPFAM" id="SSF46785">
    <property type="entry name" value="Winged helix' DNA-binding domain"/>
    <property type="match status" value="1"/>
</dbReference>
<dbReference type="PRINTS" id="PR00035">
    <property type="entry name" value="HTHGNTR"/>
</dbReference>
<dbReference type="Proteomes" id="UP000593594">
    <property type="component" value="Chromosome"/>
</dbReference>
<evidence type="ECO:0000259" key="5">
    <source>
        <dbReference type="PROSITE" id="PS50949"/>
    </source>
</evidence>
<dbReference type="Pfam" id="PF00392">
    <property type="entry name" value="GntR"/>
    <property type="match status" value="1"/>
</dbReference>
<dbReference type="GO" id="GO:0003677">
    <property type="term" value="F:DNA binding"/>
    <property type="evidence" value="ECO:0007669"/>
    <property type="project" value="UniProtKB-KW"/>
</dbReference>
<proteinExistence type="predicted"/>
<keyword evidence="7" id="KW-1185">Reference proteome</keyword>
<feature type="domain" description="HTH gntR-type" evidence="5">
    <location>
        <begin position="24"/>
        <end position="92"/>
    </location>
</feature>
<keyword evidence="3" id="KW-0804">Transcription</keyword>
<evidence type="ECO:0000256" key="1">
    <source>
        <dbReference type="ARBA" id="ARBA00023015"/>
    </source>
</evidence>
<dbReference type="SUPFAM" id="SSF64288">
    <property type="entry name" value="Chorismate lyase-like"/>
    <property type="match status" value="1"/>
</dbReference>
<evidence type="ECO:0000256" key="2">
    <source>
        <dbReference type="ARBA" id="ARBA00023125"/>
    </source>
</evidence>
<dbReference type="InterPro" id="IPR000524">
    <property type="entry name" value="Tscrpt_reg_HTH_GntR"/>
</dbReference>
<dbReference type="GO" id="GO:0045892">
    <property type="term" value="P:negative regulation of DNA-templated transcription"/>
    <property type="evidence" value="ECO:0007669"/>
    <property type="project" value="TreeGrafter"/>
</dbReference>
<dbReference type="PROSITE" id="PS50949">
    <property type="entry name" value="HTH_GNTR"/>
    <property type="match status" value="1"/>
</dbReference>
<keyword evidence="2" id="KW-0238">DNA-binding</keyword>
<dbReference type="PANTHER" id="PTHR44846">
    <property type="entry name" value="MANNOSYL-D-GLYCERATE TRANSPORT/METABOLISM SYSTEM REPRESSOR MNGR-RELATED"/>
    <property type="match status" value="1"/>
</dbReference>
<dbReference type="InterPro" id="IPR036390">
    <property type="entry name" value="WH_DNA-bd_sf"/>
</dbReference>
<feature type="region of interest" description="Disordered" evidence="4">
    <location>
        <begin position="1"/>
        <end position="23"/>
    </location>
</feature>
<reference evidence="6 7" key="1">
    <citation type="submission" date="2020-06" db="EMBL/GenBank/DDBJ databases">
        <title>Genome sequence of 2 isolates from Red Sea Mangroves.</title>
        <authorList>
            <person name="Sefrji F."/>
            <person name="Michoud G."/>
            <person name="Merlino G."/>
            <person name="Daffonchio D."/>
        </authorList>
    </citation>
    <scope>NUCLEOTIDE SEQUENCE [LARGE SCALE GENOMIC DNA]</scope>
    <source>
        <strain evidence="6 7">R1DC25</strain>
    </source>
</reference>
<name>A0A7S8C2Z1_9HYPH</name>
<keyword evidence="1" id="KW-0805">Transcription regulation</keyword>
<dbReference type="PANTHER" id="PTHR44846:SF1">
    <property type="entry name" value="MANNOSYL-D-GLYCERATE TRANSPORT_METABOLISM SYSTEM REPRESSOR MNGR-RELATED"/>
    <property type="match status" value="1"/>
</dbReference>
<dbReference type="InterPro" id="IPR028978">
    <property type="entry name" value="Chorismate_lyase_/UTRA_dom_sf"/>
</dbReference>